<keyword evidence="2" id="KW-0732">Signal</keyword>
<dbReference type="EMBL" id="QUBR01000001">
    <property type="protein sequence ID" value="REK73038.1"/>
    <property type="molecule type" value="Genomic_DNA"/>
</dbReference>
<dbReference type="Proteomes" id="UP000265581">
    <property type="component" value="Unassembled WGS sequence"/>
</dbReference>
<evidence type="ECO:0000313" key="3">
    <source>
        <dbReference type="EMBL" id="REK73038.1"/>
    </source>
</evidence>
<feature type="compositionally biased region" description="Basic and acidic residues" evidence="1">
    <location>
        <begin position="218"/>
        <end position="228"/>
    </location>
</feature>
<evidence type="ECO:0000313" key="4">
    <source>
        <dbReference type="Proteomes" id="UP000265581"/>
    </source>
</evidence>
<dbReference type="RefSeq" id="WP_119703152.1">
    <property type="nucleotide sequence ID" value="NZ_JBHSOI010000001.1"/>
</dbReference>
<organism evidence="3 4">
    <name type="scientific">Aeromicrobium endophyticum</name>
    <dbReference type="NCBI Taxonomy" id="2292704"/>
    <lineage>
        <taxon>Bacteria</taxon>
        <taxon>Bacillati</taxon>
        <taxon>Actinomycetota</taxon>
        <taxon>Actinomycetes</taxon>
        <taxon>Propionibacteriales</taxon>
        <taxon>Nocardioidaceae</taxon>
        <taxon>Aeromicrobium</taxon>
    </lineage>
</organism>
<reference evidence="3 4" key="1">
    <citation type="submission" date="2018-08" db="EMBL/GenBank/DDBJ databases">
        <title>Aeromicrobium sp. M2KJ-4, whole genome shotgun sequence.</title>
        <authorList>
            <person name="Tuo L."/>
        </authorList>
    </citation>
    <scope>NUCLEOTIDE SEQUENCE [LARGE SCALE GENOMIC DNA]</scope>
    <source>
        <strain evidence="3 4">M2KJ-4</strain>
    </source>
</reference>
<proteinExistence type="predicted"/>
<evidence type="ECO:0000256" key="2">
    <source>
        <dbReference type="SAM" id="SignalP"/>
    </source>
</evidence>
<feature type="region of interest" description="Disordered" evidence="1">
    <location>
        <begin position="198"/>
        <end position="228"/>
    </location>
</feature>
<name>A0A371PBU9_9ACTN</name>
<dbReference type="AlphaFoldDB" id="A0A371PBU9"/>
<accession>A0A371PBU9</accession>
<feature type="signal peptide" evidence="2">
    <location>
        <begin position="1"/>
        <end position="24"/>
    </location>
</feature>
<feature type="chain" id="PRO_5039495884" evidence="2">
    <location>
        <begin position="25"/>
        <end position="316"/>
    </location>
</feature>
<sequence>MRSSILSRSVVALATVAISSAALAATPANAASAGVTRDQVLTAANGVRTAQANETTSFSPATARALRAIVIAGCDVSSDDDEYAYISYNDIGIQVTPAGDDAQGLVVTAQIQRPFTNGGPFGNSQYCTIAAFASTNASYKLSGTATFTGQSFTEGGPEDGTKITLQSAPLSGDVFVSAPFNYDNPVLDTVDEDSVRASAAGNATKTTKVTTSRKVKDKKTTSEKKAAKTKYDKRIKAAKKSYAKALDKAGSSKSKKAAAKKAYKAKRASAKAKFKYGIAGYKIVKKSSNVSDVQPFSVTTAPVFSNSSNLPNFPLS</sequence>
<protein>
    <submittedName>
        <fullName evidence="3">Uncharacterized protein</fullName>
    </submittedName>
</protein>
<gene>
    <name evidence="3" type="ORF">DX116_05475</name>
</gene>
<comment type="caution">
    <text evidence="3">The sequence shown here is derived from an EMBL/GenBank/DDBJ whole genome shotgun (WGS) entry which is preliminary data.</text>
</comment>
<keyword evidence="4" id="KW-1185">Reference proteome</keyword>
<evidence type="ECO:0000256" key="1">
    <source>
        <dbReference type="SAM" id="MobiDB-lite"/>
    </source>
</evidence>